<protein>
    <submittedName>
        <fullName evidence="1">Uncharacterized protein</fullName>
    </submittedName>
</protein>
<dbReference type="EMBL" id="BBLT01000002">
    <property type="protein sequence ID" value="GAL84284.1"/>
    <property type="molecule type" value="Genomic_DNA"/>
</dbReference>
<organism evidence="1 2">
    <name type="scientific">Sporocytophaga myxococcoides</name>
    <dbReference type="NCBI Taxonomy" id="153721"/>
    <lineage>
        <taxon>Bacteria</taxon>
        <taxon>Pseudomonadati</taxon>
        <taxon>Bacteroidota</taxon>
        <taxon>Cytophagia</taxon>
        <taxon>Cytophagales</taxon>
        <taxon>Cytophagaceae</taxon>
        <taxon>Sporocytophaga</taxon>
    </lineage>
</organism>
<sequence length="100" mass="11730">MRDVLTSASTFIGVFRTNNYIWICKPDRLIRFDKVNSFKEYTLAEHLTEGNMGQIISRDDYLIIFMDRVPYIYRDAEDVWEKLLPDDPITGYILTTSNAV</sequence>
<keyword evidence="2" id="KW-1185">Reference proteome</keyword>
<evidence type="ECO:0000313" key="1">
    <source>
        <dbReference type="EMBL" id="GAL84284.1"/>
    </source>
</evidence>
<gene>
    <name evidence="1" type="ORF">MYP_1512</name>
</gene>
<name>A0A098LD09_9BACT</name>
<dbReference type="RefSeq" id="WP_045460588.1">
    <property type="nucleotide sequence ID" value="NZ_BBLT01000002.1"/>
</dbReference>
<accession>A0A098LD09</accession>
<dbReference type="Proteomes" id="UP000030185">
    <property type="component" value="Unassembled WGS sequence"/>
</dbReference>
<reference evidence="1 2" key="1">
    <citation type="submission" date="2014-09" db="EMBL/GenBank/DDBJ databases">
        <title>Sporocytophaga myxococcoides PG-01 genome sequencing.</title>
        <authorList>
            <person name="Liu L."/>
            <person name="Gao P.J."/>
            <person name="Chen G.J."/>
            <person name="Wang L.S."/>
        </authorList>
    </citation>
    <scope>NUCLEOTIDE SEQUENCE [LARGE SCALE GENOMIC DNA]</scope>
    <source>
        <strain evidence="1 2">PG-01</strain>
    </source>
</reference>
<dbReference type="STRING" id="153721.MYP_1512"/>
<evidence type="ECO:0000313" key="2">
    <source>
        <dbReference type="Proteomes" id="UP000030185"/>
    </source>
</evidence>
<proteinExistence type="predicted"/>
<comment type="caution">
    <text evidence="1">The sequence shown here is derived from an EMBL/GenBank/DDBJ whole genome shotgun (WGS) entry which is preliminary data.</text>
</comment>
<dbReference type="AlphaFoldDB" id="A0A098LD09"/>